<evidence type="ECO:0000256" key="3">
    <source>
        <dbReference type="ARBA" id="ARBA00022679"/>
    </source>
</evidence>
<sequence>MADGSTKSLLPSLHPRGRLISALVLILVAAPLILLAFRSEGLDFRAFYVAAKASAAHLDAYADNRNFGAQFADVATDSGISRWIYPPPALFYVAPLGHFSYSSAKILFELLSIAGLGWVLLFLGRRFEIPTVWIILAGIGLPTIACVQRGQVDLLILLCIVVAYRFSDRFWAGLPLGVAISIKIFPAALLLWWLLEKRFKAAATAILFTVTLSLLAAWRFGVSSYVSFLQNLTTLHSQVSSSSSVVSPFAGPWLSLSPGFVGSYNNPLILLDNAGIFVGFVLTVVAALLLYFKRVAPEVGFFSMALISQSMNTTLWTMGVVMYIPICLVAIGRLRSKLFALLLLVPLYLPSQVRIFGVTPRLVLAVGLIAWLATREEASCTSNSSTTYA</sequence>
<keyword evidence="5 8" id="KW-1133">Transmembrane helix</keyword>
<gene>
    <name evidence="9" type="ORF">HDF16_003355</name>
</gene>
<feature type="transmembrane region" description="Helical" evidence="8">
    <location>
        <begin position="354"/>
        <end position="373"/>
    </location>
</feature>
<organism evidence="9 10">
    <name type="scientific">Granulicella aggregans</name>
    <dbReference type="NCBI Taxonomy" id="474949"/>
    <lineage>
        <taxon>Bacteria</taxon>
        <taxon>Pseudomonadati</taxon>
        <taxon>Acidobacteriota</taxon>
        <taxon>Terriglobia</taxon>
        <taxon>Terriglobales</taxon>
        <taxon>Acidobacteriaceae</taxon>
        <taxon>Granulicella</taxon>
    </lineage>
</organism>
<feature type="transmembrane region" description="Helical" evidence="8">
    <location>
        <begin position="202"/>
        <end position="221"/>
    </location>
</feature>
<evidence type="ECO:0000256" key="5">
    <source>
        <dbReference type="ARBA" id="ARBA00022989"/>
    </source>
</evidence>
<comment type="subcellular location">
    <subcellularLocation>
        <location evidence="1">Cell membrane</location>
        <topology evidence="1">Multi-pass membrane protein</topology>
    </subcellularLocation>
</comment>
<feature type="transmembrane region" description="Helical" evidence="8">
    <location>
        <begin position="20"/>
        <end position="37"/>
    </location>
</feature>
<evidence type="ECO:0000313" key="9">
    <source>
        <dbReference type="EMBL" id="MBB5058641.1"/>
    </source>
</evidence>
<accession>A0A7W7ZF15</accession>
<proteinExistence type="inferred from homology"/>
<feature type="transmembrane region" description="Helical" evidence="8">
    <location>
        <begin position="106"/>
        <end position="123"/>
    </location>
</feature>
<dbReference type="GO" id="GO:0016758">
    <property type="term" value="F:hexosyltransferase activity"/>
    <property type="evidence" value="ECO:0007669"/>
    <property type="project" value="InterPro"/>
</dbReference>
<keyword evidence="10" id="KW-1185">Reference proteome</keyword>
<evidence type="ECO:0000256" key="2">
    <source>
        <dbReference type="ARBA" id="ARBA00022475"/>
    </source>
</evidence>
<dbReference type="AlphaFoldDB" id="A0A7W7ZF15"/>
<comment type="similarity">
    <text evidence="7">Belongs to the glycosyltransferase 87 family.</text>
</comment>
<evidence type="ECO:0000256" key="8">
    <source>
        <dbReference type="SAM" id="Phobius"/>
    </source>
</evidence>
<evidence type="ECO:0000256" key="1">
    <source>
        <dbReference type="ARBA" id="ARBA00004651"/>
    </source>
</evidence>
<keyword evidence="2" id="KW-1003">Cell membrane</keyword>
<keyword evidence="4 8" id="KW-0812">Transmembrane</keyword>
<dbReference type="GO" id="GO:0005886">
    <property type="term" value="C:plasma membrane"/>
    <property type="evidence" value="ECO:0007669"/>
    <property type="project" value="UniProtKB-SubCell"/>
</dbReference>
<dbReference type="Pfam" id="PF09594">
    <property type="entry name" value="GT87"/>
    <property type="match status" value="1"/>
</dbReference>
<feature type="transmembrane region" description="Helical" evidence="8">
    <location>
        <begin position="274"/>
        <end position="292"/>
    </location>
</feature>
<keyword evidence="6 8" id="KW-0472">Membrane</keyword>
<protein>
    <recommendedName>
        <fullName evidence="11">DUF2029 domain-containing protein</fullName>
    </recommendedName>
</protein>
<evidence type="ECO:0000313" key="10">
    <source>
        <dbReference type="Proteomes" id="UP000540989"/>
    </source>
</evidence>
<dbReference type="InterPro" id="IPR018584">
    <property type="entry name" value="GT87"/>
</dbReference>
<feature type="transmembrane region" description="Helical" evidence="8">
    <location>
        <begin position="313"/>
        <end position="334"/>
    </location>
</feature>
<name>A0A7W7ZF15_9BACT</name>
<keyword evidence="3" id="KW-0808">Transferase</keyword>
<feature type="transmembrane region" description="Helical" evidence="8">
    <location>
        <begin position="129"/>
        <end position="147"/>
    </location>
</feature>
<dbReference type="RefSeq" id="WP_184218578.1">
    <property type="nucleotide sequence ID" value="NZ_JACHIP010000004.1"/>
</dbReference>
<reference evidence="9 10" key="1">
    <citation type="submission" date="2020-08" db="EMBL/GenBank/DDBJ databases">
        <title>Genomic Encyclopedia of Type Strains, Phase IV (KMG-V): Genome sequencing to study the core and pangenomes of soil and plant-associated prokaryotes.</title>
        <authorList>
            <person name="Whitman W."/>
        </authorList>
    </citation>
    <scope>NUCLEOTIDE SEQUENCE [LARGE SCALE GENOMIC DNA]</scope>
    <source>
        <strain evidence="9 10">M8UP14</strain>
    </source>
</reference>
<evidence type="ECO:0000256" key="6">
    <source>
        <dbReference type="ARBA" id="ARBA00023136"/>
    </source>
</evidence>
<evidence type="ECO:0000256" key="7">
    <source>
        <dbReference type="ARBA" id="ARBA00024033"/>
    </source>
</evidence>
<feature type="transmembrane region" description="Helical" evidence="8">
    <location>
        <begin position="178"/>
        <end position="195"/>
    </location>
</feature>
<evidence type="ECO:0000256" key="4">
    <source>
        <dbReference type="ARBA" id="ARBA00022692"/>
    </source>
</evidence>
<evidence type="ECO:0008006" key="11">
    <source>
        <dbReference type="Google" id="ProtNLM"/>
    </source>
</evidence>
<dbReference type="EMBL" id="JACHIP010000004">
    <property type="protein sequence ID" value="MBB5058641.1"/>
    <property type="molecule type" value="Genomic_DNA"/>
</dbReference>
<comment type="caution">
    <text evidence="9">The sequence shown here is derived from an EMBL/GenBank/DDBJ whole genome shotgun (WGS) entry which is preliminary data.</text>
</comment>
<dbReference type="Proteomes" id="UP000540989">
    <property type="component" value="Unassembled WGS sequence"/>
</dbReference>